<reference evidence="2" key="1">
    <citation type="submission" date="2020-07" db="EMBL/GenBank/DDBJ databases">
        <title>Genome sequence and genetic diversity analysis of an under-domesticated orphan crop, white fonio (Digitaria exilis).</title>
        <authorList>
            <person name="Bennetzen J.L."/>
            <person name="Chen S."/>
            <person name="Ma X."/>
            <person name="Wang X."/>
            <person name="Yssel A.E.J."/>
            <person name="Chaluvadi S.R."/>
            <person name="Johnson M."/>
            <person name="Gangashetty P."/>
            <person name="Hamidou F."/>
            <person name="Sanogo M.D."/>
            <person name="Zwaenepoel A."/>
            <person name="Wallace J."/>
            <person name="Van De Peer Y."/>
            <person name="Van Deynze A."/>
        </authorList>
    </citation>
    <scope>NUCLEOTIDE SEQUENCE</scope>
    <source>
        <tissue evidence="2">Leaves</tissue>
    </source>
</reference>
<feature type="region of interest" description="Disordered" evidence="1">
    <location>
        <begin position="151"/>
        <end position="239"/>
    </location>
</feature>
<feature type="region of interest" description="Disordered" evidence="1">
    <location>
        <begin position="272"/>
        <end position="291"/>
    </location>
</feature>
<evidence type="ECO:0000256" key="1">
    <source>
        <dbReference type="SAM" id="MobiDB-lite"/>
    </source>
</evidence>
<dbReference type="InterPro" id="IPR032675">
    <property type="entry name" value="LRR_dom_sf"/>
</dbReference>
<evidence type="ECO:0000313" key="2">
    <source>
        <dbReference type="EMBL" id="KAF8768545.1"/>
    </source>
</evidence>
<gene>
    <name evidence="2" type="ORF">HU200_007520</name>
</gene>
<organism evidence="2 3">
    <name type="scientific">Digitaria exilis</name>
    <dbReference type="NCBI Taxonomy" id="1010633"/>
    <lineage>
        <taxon>Eukaryota</taxon>
        <taxon>Viridiplantae</taxon>
        <taxon>Streptophyta</taxon>
        <taxon>Embryophyta</taxon>
        <taxon>Tracheophyta</taxon>
        <taxon>Spermatophyta</taxon>
        <taxon>Magnoliopsida</taxon>
        <taxon>Liliopsida</taxon>
        <taxon>Poales</taxon>
        <taxon>Poaceae</taxon>
        <taxon>PACMAD clade</taxon>
        <taxon>Panicoideae</taxon>
        <taxon>Panicodae</taxon>
        <taxon>Paniceae</taxon>
        <taxon>Anthephorinae</taxon>
        <taxon>Digitaria</taxon>
    </lineage>
</organism>
<dbReference type="Proteomes" id="UP000636709">
    <property type="component" value="Unassembled WGS sequence"/>
</dbReference>
<dbReference type="AlphaFoldDB" id="A0A835KSF8"/>
<keyword evidence="3" id="KW-1185">Reference proteome</keyword>
<name>A0A835KSF8_9POAL</name>
<dbReference type="EMBL" id="JACEFO010000510">
    <property type="protein sequence ID" value="KAF8768545.1"/>
    <property type="molecule type" value="Genomic_DNA"/>
</dbReference>
<evidence type="ECO:0000313" key="3">
    <source>
        <dbReference type="Proteomes" id="UP000636709"/>
    </source>
</evidence>
<dbReference type="Gene3D" id="3.80.10.10">
    <property type="entry name" value="Ribonuclease Inhibitor"/>
    <property type="match status" value="1"/>
</dbReference>
<accession>A0A835KSF8</accession>
<comment type="caution">
    <text evidence="2">The sequence shown here is derived from an EMBL/GenBank/DDBJ whole genome shotgun (WGS) entry which is preliminary data.</text>
</comment>
<feature type="compositionally biased region" description="Low complexity" evidence="1">
    <location>
        <begin position="222"/>
        <end position="239"/>
    </location>
</feature>
<feature type="compositionally biased region" description="Basic residues" evidence="1">
    <location>
        <begin position="205"/>
        <end position="215"/>
    </location>
</feature>
<protein>
    <submittedName>
        <fullName evidence="2">Uncharacterized protein</fullName>
    </submittedName>
</protein>
<feature type="compositionally biased region" description="Polar residues" evidence="1">
    <location>
        <begin position="163"/>
        <end position="173"/>
    </location>
</feature>
<feature type="compositionally biased region" description="Basic residues" evidence="1">
    <location>
        <begin position="174"/>
        <end position="188"/>
    </location>
</feature>
<proteinExistence type="predicted"/>
<sequence>MAAVLGAFMPDTAVRWRGVVTGDVARRMGVAAEAKALAGSLERAGAAVLDAEERAARGDDGAARVARQCPRRRNRDHGFLLQLCRLTLLLLRFPDRKQALPRLLSSCCDAEVAGGDIAADIRSLNRKLQVILKEKNRLQLRSFLGDHHATPPVRSALRHHRQSQVTFNAASTQQRHRRLKDRGRHGRARPTPDEGIISRASSRLRDRRHYRARRHRQDDARGQSVRAARGSGAASGRGSWVRVPREYTEAALLSLVVDSFGGDTKWPRELRRAREGAGEAGRGDKDAGEKDASEKVACGVSACDKAGSPARTEGAAGGEAQGSGKEVLGSPAWMVKGLPEDAMKPLYLCYDDLPCHLKPMLPLLLTVSAIPESIANLWSLKFLVLRGCKALHALPKGIEHLRGLRDLDSGWHGDRRCGIQGGISETRKPALARGFSSSTNGEILSQGSLPSLQHSWAAEKVLGRGPDWPVIKDIKEVHGYSTGSNDITYQGPLYLESNVSAEGNLDIKENSEILGMLRCCSFIFRYGYLEIRGLLRLKAIEAGAPRTEDNVPQ</sequence>
<feature type="region of interest" description="Disordered" evidence="1">
    <location>
        <begin position="305"/>
        <end position="324"/>
    </location>
</feature>